<name>A0A6G0YYD4_APHCR</name>
<dbReference type="OrthoDB" id="10465029at2759"/>
<keyword evidence="1" id="KW-1133">Transmembrane helix</keyword>
<evidence type="ECO:0000313" key="3">
    <source>
        <dbReference type="Proteomes" id="UP000478052"/>
    </source>
</evidence>
<accession>A0A6G0YYD4</accession>
<gene>
    <name evidence="2" type="ORF">FWK35_00003918</name>
</gene>
<keyword evidence="1" id="KW-0812">Transmembrane</keyword>
<sequence>MVTAATVATANVVVRKASATAARFPLDLRVLFVGAPKYGHRCRAQQDAIVPLERRFGRFRVSKLQRGAQELAIRIECNAAQVVAAVKFVHYVFLGHRDRELFEFQILGRRILLLFVATAVFSRRHVLVIFTHYQIVVFVVVASFILGFRLLRFLFVRRCSWLVRCHSFFVVAHQVHMINDVRGDCRRR</sequence>
<organism evidence="2 3">
    <name type="scientific">Aphis craccivora</name>
    <name type="common">Cowpea aphid</name>
    <dbReference type="NCBI Taxonomy" id="307492"/>
    <lineage>
        <taxon>Eukaryota</taxon>
        <taxon>Metazoa</taxon>
        <taxon>Ecdysozoa</taxon>
        <taxon>Arthropoda</taxon>
        <taxon>Hexapoda</taxon>
        <taxon>Insecta</taxon>
        <taxon>Pterygota</taxon>
        <taxon>Neoptera</taxon>
        <taxon>Paraneoptera</taxon>
        <taxon>Hemiptera</taxon>
        <taxon>Sternorrhyncha</taxon>
        <taxon>Aphidomorpha</taxon>
        <taxon>Aphidoidea</taxon>
        <taxon>Aphididae</taxon>
        <taxon>Aphidini</taxon>
        <taxon>Aphis</taxon>
        <taxon>Aphis</taxon>
    </lineage>
</organism>
<dbReference type="AlphaFoldDB" id="A0A6G0YYD4"/>
<protein>
    <submittedName>
        <fullName evidence="2">Uncharacterized protein</fullName>
    </submittedName>
</protein>
<evidence type="ECO:0000256" key="1">
    <source>
        <dbReference type="SAM" id="Phobius"/>
    </source>
</evidence>
<proteinExistence type="predicted"/>
<keyword evidence="3" id="KW-1185">Reference proteome</keyword>
<dbReference type="EMBL" id="VUJU01001996">
    <property type="protein sequence ID" value="KAF0762961.1"/>
    <property type="molecule type" value="Genomic_DNA"/>
</dbReference>
<feature type="transmembrane region" description="Helical" evidence="1">
    <location>
        <begin position="132"/>
        <end position="151"/>
    </location>
</feature>
<dbReference type="Proteomes" id="UP000478052">
    <property type="component" value="Unassembled WGS sequence"/>
</dbReference>
<reference evidence="2 3" key="1">
    <citation type="submission" date="2019-08" db="EMBL/GenBank/DDBJ databases">
        <title>Whole genome of Aphis craccivora.</title>
        <authorList>
            <person name="Voronova N.V."/>
            <person name="Shulinski R.S."/>
            <person name="Bandarenka Y.V."/>
            <person name="Zhorov D.G."/>
            <person name="Warner D."/>
        </authorList>
    </citation>
    <scope>NUCLEOTIDE SEQUENCE [LARGE SCALE GENOMIC DNA]</scope>
    <source>
        <strain evidence="2">180601</strain>
        <tissue evidence="2">Whole Body</tissue>
    </source>
</reference>
<comment type="caution">
    <text evidence="2">The sequence shown here is derived from an EMBL/GenBank/DDBJ whole genome shotgun (WGS) entry which is preliminary data.</text>
</comment>
<evidence type="ECO:0000313" key="2">
    <source>
        <dbReference type="EMBL" id="KAF0762961.1"/>
    </source>
</evidence>
<keyword evidence="1" id="KW-0472">Membrane</keyword>